<evidence type="ECO:0000313" key="1">
    <source>
        <dbReference type="EMBL" id="SVA49981.1"/>
    </source>
</evidence>
<protein>
    <submittedName>
        <fullName evidence="1">Uncharacterized protein</fullName>
    </submittedName>
</protein>
<name>A0A381WCF0_9ZZZZ</name>
<sequence length="107" mass="12474">MNIGILIIIISVIVLAIFASRKNQMEGAEQNRETEQTEKETFASEDILSYGQVQERKKELIDAIETNLADKPEQLVQLKQIIDDWAELKVKTFLDRRSWVRKPEEEE</sequence>
<proteinExistence type="predicted"/>
<organism evidence="1">
    <name type="scientific">marine metagenome</name>
    <dbReference type="NCBI Taxonomy" id="408172"/>
    <lineage>
        <taxon>unclassified sequences</taxon>
        <taxon>metagenomes</taxon>
        <taxon>ecological metagenomes</taxon>
    </lineage>
</organism>
<reference evidence="1" key="1">
    <citation type="submission" date="2018-05" db="EMBL/GenBank/DDBJ databases">
        <authorList>
            <person name="Lanie J.A."/>
            <person name="Ng W.-L."/>
            <person name="Kazmierczak K.M."/>
            <person name="Andrzejewski T.M."/>
            <person name="Davidsen T.M."/>
            <person name="Wayne K.J."/>
            <person name="Tettelin H."/>
            <person name="Glass J.I."/>
            <person name="Rusch D."/>
            <person name="Podicherti R."/>
            <person name="Tsui H.-C.T."/>
            <person name="Winkler M.E."/>
        </authorList>
    </citation>
    <scope>NUCLEOTIDE SEQUENCE</scope>
</reference>
<dbReference type="AlphaFoldDB" id="A0A381WCF0"/>
<dbReference type="EMBL" id="UINC01011312">
    <property type="protein sequence ID" value="SVA49981.1"/>
    <property type="molecule type" value="Genomic_DNA"/>
</dbReference>
<gene>
    <name evidence="1" type="ORF">METZ01_LOCUS102835</name>
</gene>
<accession>A0A381WCF0</accession>